<reference evidence="1" key="1">
    <citation type="submission" date="2020-05" db="EMBL/GenBank/DDBJ databases">
        <authorList>
            <person name="Chiriac C."/>
            <person name="Salcher M."/>
            <person name="Ghai R."/>
            <person name="Kavagutti S V."/>
        </authorList>
    </citation>
    <scope>NUCLEOTIDE SEQUENCE</scope>
</reference>
<dbReference type="AlphaFoldDB" id="A0A6J7PTM6"/>
<accession>A0A6J7PTM6</accession>
<proteinExistence type="predicted"/>
<protein>
    <submittedName>
        <fullName evidence="1">Unannotated protein</fullName>
    </submittedName>
</protein>
<sequence>MDLRGSNKYVNAVALSVAYCFPCTVNVIETSTGERGDCGALHLFGDGLNRLKVAVTSYWEPCLDDVDTEARQLLRDLELLASIE</sequence>
<evidence type="ECO:0000313" key="1">
    <source>
        <dbReference type="EMBL" id="CAB5007915.1"/>
    </source>
</evidence>
<organism evidence="1">
    <name type="scientific">freshwater metagenome</name>
    <dbReference type="NCBI Taxonomy" id="449393"/>
    <lineage>
        <taxon>unclassified sequences</taxon>
        <taxon>metagenomes</taxon>
        <taxon>ecological metagenomes</taxon>
    </lineage>
</organism>
<gene>
    <name evidence="1" type="ORF">UFOPK4071_00558</name>
</gene>
<name>A0A6J7PTM6_9ZZZZ</name>
<dbReference type="EMBL" id="CAFBPF010000053">
    <property type="protein sequence ID" value="CAB5007915.1"/>
    <property type="molecule type" value="Genomic_DNA"/>
</dbReference>